<dbReference type="Proteomes" id="UP000663722">
    <property type="component" value="Chromosome"/>
</dbReference>
<proteinExistence type="predicted"/>
<dbReference type="NCBIfam" id="NF045723">
    <property type="entry name" value="memb_anch_TmcC"/>
    <property type="match status" value="1"/>
</dbReference>
<feature type="transmembrane region" description="Helical" evidence="7">
    <location>
        <begin position="12"/>
        <end position="29"/>
    </location>
</feature>
<comment type="subcellular location">
    <subcellularLocation>
        <location evidence="1">Cell membrane</location>
        <topology evidence="1">Multi-pass membrane protein</topology>
    </subcellularLocation>
</comment>
<dbReference type="Pfam" id="PF02665">
    <property type="entry name" value="Nitrate_red_gam"/>
    <property type="match status" value="1"/>
</dbReference>
<evidence type="ECO:0000256" key="5">
    <source>
        <dbReference type="ARBA" id="ARBA00023002"/>
    </source>
</evidence>
<dbReference type="AlphaFoldDB" id="A0A975GQR8"/>
<organism evidence="9 10">
    <name type="scientific">Desulfonema magnum</name>
    <dbReference type="NCBI Taxonomy" id="45655"/>
    <lineage>
        <taxon>Bacteria</taxon>
        <taxon>Pseudomonadati</taxon>
        <taxon>Thermodesulfobacteriota</taxon>
        <taxon>Desulfobacteria</taxon>
        <taxon>Desulfobacterales</taxon>
        <taxon>Desulfococcaceae</taxon>
        <taxon>Desulfonema</taxon>
    </lineage>
</organism>
<evidence type="ECO:0000256" key="7">
    <source>
        <dbReference type="SAM" id="Phobius"/>
    </source>
</evidence>
<protein>
    <submittedName>
        <fullName evidence="9">Tmc redox complex, uncharacterized membrane protein</fullName>
    </submittedName>
</protein>
<feature type="transmembrane region" description="Helical" evidence="7">
    <location>
        <begin position="116"/>
        <end position="134"/>
    </location>
</feature>
<keyword evidence="5" id="KW-0560">Oxidoreductase</keyword>
<dbReference type="InterPro" id="IPR036197">
    <property type="entry name" value="NarG-like_sf"/>
</dbReference>
<dbReference type="RefSeq" id="WP_207678477.1">
    <property type="nucleotide sequence ID" value="NZ_CP061800.1"/>
</dbReference>
<keyword evidence="2" id="KW-1003">Cell membrane</keyword>
<dbReference type="GO" id="GO:0016491">
    <property type="term" value="F:oxidoreductase activity"/>
    <property type="evidence" value="ECO:0007669"/>
    <property type="project" value="UniProtKB-KW"/>
</dbReference>
<evidence type="ECO:0000313" key="9">
    <source>
        <dbReference type="EMBL" id="QTA90147.1"/>
    </source>
</evidence>
<evidence type="ECO:0000256" key="6">
    <source>
        <dbReference type="ARBA" id="ARBA00023136"/>
    </source>
</evidence>
<evidence type="ECO:0000256" key="3">
    <source>
        <dbReference type="ARBA" id="ARBA00022692"/>
    </source>
</evidence>
<sequence>MHGLYNFVSGPMVWISFILFIGGSLYRLISMASLAKEKDPVVYIYMNPYYAFRSIFHWIIPFGSENMKKNPAMTVVTFAFHICMLCVPIFLFAHITLWKESWNISWGYISDGTADFMTLIVVGSCVFFLVRRLVRPEVRYLTSYSDFIILAIVAAPFITGFWAYHQWIGYRMMLILHMLSGEIMLIAIPFSRLSHMLFFPFTRGYMGSEFGAVRNVKDW</sequence>
<feature type="transmembrane region" description="Helical" evidence="7">
    <location>
        <begin position="41"/>
        <end position="60"/>
    </location>
</feature>
<evidence type="ECO:0000256" key="2">
    <source>
        <dbReference type="ARBA" id="ARBA00022475"/>
    </source>
</evidence>
<feature type="domain" description="NarG-like" evidence="8">
    <location>
        <begin position="75"/>
        <end position="166"/>
    </location>
</feature>
<feature type="transmembrane region" description="Helical" evidence="7">
    <location>
        <begin position="72"/>
        <end position="96"/>
    </location>
</feature>
<evidence type="ECO:0000256" key="4">
    <source>
        <dbReference type="ARBA" id="ARBA00022989"/>
    </source>
</evidence>
<evidence type="ECO:0000259" key="8">
    <source>
        <dbReference type="Pfam" id="PF02665"/>
    </source>
</evidence>
<keyword evidence="3 7" id="KW-0812">Transmembrane</keyword>
<reference evidence="9" key="1">
    <citation type="journal article" date="2021" name="Microb. Physiol.">
        <title>Proteogenomic Insights into the Physiology of Marine, Sulfate-Reducing, Filamentous Desulfonema limicola and Desulfonema magnum.</title>
        <authorList>
            <person name="Schnaars V."/>
            <person name="Wohlbrand L."/>
            <person name="Scheve S."/>
            <person name="Hinrichs C."/>
            <person name="Reinhardt R."/>
            <person name="Rabus R."/>
        </authorList>
    </citation>
    <scope>NUCLEOTIDE SEQUENCE</scope>
    <source>
        <strain evidence="9">4be13</strain>
    </source>
</reference>
<dbReference type="GO" id="GO:0005886">
    <property type="term" value="C:plasma membrane"/>
    <property type="evidence" value="ECO:0007669"/>
    <property type="project" value="UniProtKB-SubCell"/>
</dbReference>
<gene>
    <name evidence="9" type="primary">tmcC</name>
    <name evidence="9" type="ORF">dnm_062080</name>
</gene>
<accession>A0A975GQR8</accession>
<keyword evidence="4 7" id="KW-1133">Transmembrane helix</keyword>
<dbReference type="KEGG" id="dmm:dnm_062080"/>
<dbReference type="InterPro" id="IPR023234">
    <property type="entry name" value="NarG-like_domain"/>
</dbReference>
<evidence type="ECO:0000256" key="1">
    <source>
        <dbReference type="ARBA" id="ARBA00004651"/>
    </source>
</evidence>
<feature type="transmembrane region" description="Helical" evidence="7">
    <location>
        <begin position="146"/>
        <end position="164"/>
    </location>
</feature>
<keyword evidence="10" id="KW-1185">Reference proteome</keyword>
<name>A0A975GQR8_9BACT</name>
<dbReference type="EMBL" id="CP061800">
    <property type="protein sequence ID" value="QTA90147.1"/>
    <property type="molecule type" value="Genomic_DNA"/>
</dbReference>
<keyword evidence="6 7" id="KW-0472">Membrane</keyword>
<dbReference type="SUPFAM" id="SSF103501">
    <property type="entry name" value="Respiratory nitrate reductase 1 gamma chain"/>
    <property type="match status" value="1"/>
</dbReference>
<dbReference type="Gene3D" id="1.20.950.20">
    <property type="entry name" value="Transmembrane di-heme cytochromes, Chain C"/>
    <property type="match status" value="1"/>
</dbReference>
<evidence type="ECO:0000313" key="10">
    <source>
        <dbReference type="Proteomes" id="UP000663722"/>
    </source>
</evidence>
<feature type="transmembrane region" description="Helical" evidence="7">
    <location>
        <begin position="170"/>
        <end position="190"/>
    </location>
</feature>